<gene>
    <name evidence="1" type="ORF">AArc1_4062</name>
</gene>
<sequence>MAECNNTDETRELLTEYEPISQGVLKAAHSIDCLQIEPTLHETLDADALDKIFQTSGNVNGRIVTQIWDMTAVITPIKSSYMRQRKLLKIDFGNSIT</sequence>
<keyword evidence="1" id="KW-0614">Plasmid</keyword>
<proteinExistence type="predicted"/>
<evidence type="ECO:0000313" key="1">
    <source>
        <dbReference type="EMBL" id="AXR76179.1"/>
    </source>
</evidence>
<organism evidence="1 2">
    <name type="scientific">Natrarchaeobaculum sulfurireducens</name>
    <dbReference type="NCBI Taxonomy" id="2044521"/>
    <lineage>
        <taxon>Archaea</taxon>
        <taxon>Methanobacteriati</taxon>
        <taxon>Methanobacteriota</taxon>
        <taxon>Stenosarchaea group</taxon>
        <taxon>Halobacteria</taxon>
        <taxon>Halobacteriales</taxon>
        <taxon>Natrialbaceae</taxon>
        <taxon>Natrarchaeobaculum</taxon>
    </lineage>
</organism>
<geneLocation type="plasmid" evidence="2">
    <name>paarc1-01</name>
</geneLocation>
<accession>A0A346P9I4</accession>
<evidence type="ECO:0000313" key="2">
    <source>
        <dbReference type="Proteomes" id="UP000258707"/>
    </source>
</evidence>
<dbReference type="AlphaFoldDB" id="A0A346P9I4"/>
<dbReference type="Proteomes" id="UP000258707">
    <property type="component" value="Plasmid pAArc1-01"/>
</dbReference>
<dbReference type="GeneID" id="37636657"/>
<dbReference type="EMBL" id="CP024045">
    <property type="protein sequence ID" value="AXR76179.1"/>
    <property type="molecule type" value="Genomic_DNA"/>
</dbReference>
<protein>
    <submittedName>
        <fullName evidence="1">Uncharacterized protein</fullName>
    </submittedName>
</protein>
<dbReference type="KEGG" id="nan:AArc1_4062"/>
<dbReference type="RefSeq" id="WP_117362387.1">
    <property type="nucleotide sequence ID" value="NZ_CP024045.1"/>
</dbReference>
<name>A0A346P9I4_9EURY</name>
<reference evidence="1 2" key="1">
    <citation type="submission" date="2017-10" db="EMBL/GenBank/DDBJ databases">
        <title>Phenotypic and genomic properties of facultatively anaerobic sulfur-reducing natronoarchaea from hypersaline soda lakes.</title>
        <authorList>
            <person name="Sorokin D.Y."/>
            <person name="Kublanov I.V."/>
            <person name="Roman P."/>
            <person name="Sinninghe Damste J.S."/>
            <person name="Golyshin P.N."/>
            <person name="Rojo D."/>
            <person name="Ciordia S."/>
            <person name="Mena Md.C."/>
            <person name="Ferrer M."/>
            <person name="Messina E."/>
            <person name="Smedile F."/>
            <person name="La Spada G."/>
            <person name="La Cono V."/>
            <person name="Yakimov M.M."/>
        </authorList>
    </citation>
    <scope>NUCLEOTIDE SEQUENCE [LARGE SCALE GENOMIC DNA]</scope>
    <source>
        <strain evidence="1 2">AArc1</strain>
        <plasmid evidence="2">paarc1-01</plasmid>
    </source>
</reference>